<evidence type="ECO:0000313" key="2">
    <source>
        <dbReference type="EMBL" id="KAF9072124.1"/>
    </source>
</evidence>
<accession>A0A9P5UAL1</accession>
<evidence type="ECO:0000313" key="1">
    <source>
        <dbReference type="EMBL" id="KAF9069348.1"/>
    </source>
</evidence>
<keyword evidence="3" id="KW-1185">Reference proteome</keyword>
<dbReference type="EMBL" id="JADNRY010000027">
    <property type="protein sequence ID" value="KAF9072124.1"/>
    <property type="molecule type" value="Genomic_DNA"/>
</dbReference>
<reference evidence="2" key="1">
    <citation type="submission" date="2020-11" db="EMBL/GenBank/DDBJ databases">
        <authorList>
            <consortium name="DOE Joint Genome Institute"/>
            <person name="Ahrendt S."/>
            <person name="Riley R."/>
            <person name="Andreopoulos W."/>
            <person name="Labutti K."/>
            <person name="Pangilinan J."/>
            <person name="Ruiz-Duenas F.J."/>
            <person name="Barrasa J.M."/>
            <person name="Sanchez-Garcia M."/>
            <person name="Camarero S."/>
            <person name="Miyauchi S."/>
            <person name="Serrano A."/>
            <person name="Linde D."/>
            <person name="Babiker R."/>
            <person name="Drula E."/>
            <person name="Ayuso-Fernandez I."/>
            <person name="Pacheco R."/>
            <person name="Padilla G."/>
            <person name="Ferreira P."/>
            <person name="Barriuso J."/>
            <person name="Kellner H."/>
            <person name="Castanera R."/>
            <person name="Alfaro M."/>
            <person name="Ramirez L."/>
            <person name="Pisabarro A.G."/>
            <person name="Kuo A."/>
            <person name="Tritt A."/>
            <person name="Lipzen A."/>
            <person name="He G."/>
            <person name="Yan M."/>
            <person name="Ng V."/>
            <person name="Cullen D."/>
            <person name="Martin F."/>
            <person name="Rosso M.-N."/>
            <person name="Henrissat B."/>
            <person name="Hibbett D."/>
            <person name="Martinez A.T."/>
            <person name="Grigoriev I.V."/>
        </authorList>
    </citation>
    <scope>NUCLEOTIDE SEQUENCE</scope>
    <source>
        <strain evidence="2">AH 40177</strain>
    </source>
</reference>
<organism evidence="2 3">
    <name type="scientific">Rhodocollybia butyracea</name>
    <dbReference type="NCBI Taxonomy" id="206335"/>
    <lineage>
        <taxon>Eukaryota</taxon>
        <taxon>Fungi</taxon>
        <taxon>Dikarya</taxon>
        <taxon>Basidiomycota</taxon>
        <taxon>Agaricomycotina</taxon>
        <taxon>Agaricomycetes</taxon>
        <taxon>Agaricomycetidae</taxon>
        <taxon>Agaricales</taxon>
        <taxon>Marasmiineae</taxon>
        <taxon>Omphalotaceae</taxon>
        <taxon>Rhodocollybia</taxon>
    </lineage>
</organism>
<evidence type="ECO:0000313" key="3">
    <source>
        <dbReference type="Proteomes" id="UP000772434"/>
    </source>
</evidence>
<proteinExistence type="predicted"/>
<dbReference type="OrthoDB" id="3088976at2759"/>
<name>A0A9P5UAL1_9AGAR</name>
<protein>
    <submittedName>
        <fullName evidence="2">Uncharacterized protein</fullName>
    </submittedName>
</protein>
<sequence length="134" mass="15984">MIVLPLVLASVGVTAVFGVVERFVGYSKFRARHEQAYREHRKDMEEYSKLWQSIPTQELSKEEMERYLEYLERAQSAKEAHLNLLHQDWTVFEKLFRRKILREKKRAARKAIDELSDHVTQLWDRTPRADSSVH</sequence>
<gene>
    <name evidence="2" type="ORF">BDP27DRAFT_1321138</name>
    <name evidence="1" type="ORF">BDP27DRAFT_1325731</name>
</gene>
<dbReference type="Proteomes" id="UP000772434">
    <property type="component" value="Unassembled WGS sequence"/>
</dbReference>
<dbReference type="AlphaFoldDB" id="A0A9P5UAL1"/>
<dbReference type="EMBL" id="JADNRY010000052">
    <property type="protein sequence ID" value="KAF9069348.1"/>
    <property type="molecule type" value="Genomic_DNA"/>
</dbReference>
<comment type="caution">
    <text evidence="2">The sequence shown here is derived from an EMBL/GenBank/DDBJ whole genome shotgun (WGS) entry which is preliminary data.</text>
</comment>